<protein>
    <submittedName>
        <fullName evidence="3">Uncharacterized protein</fullName>
    </submittedName>
</protein>
<evidence type="ECO:0000313" key="4">
    <source>
        <dbReference type="Proteomes" id="UP000697107"/>
    </source>
</evidence>
<feature type="signal peptide" evidence="2">
    <location>
        <begin position="1"/>
        <end position="20"/>
    </location>
</feature>
<gene>
    <name evidence="3" type="ORF">PC118_g20821</name>
</gene>
<evidence type="ECO:0000256" key="2">
    <source>
        <dbReference type="SAM" id="SignalP"/>
    </source>
</evidence>
<feature type="region of interest" description="Disordered" evidence="1">
    <location>
        <begin position="83"/>
        <end position="107"/>
    </location>
</feature>
<keyword evidence="2" id="KW-0732">Signal</keyword>
<comment type="caution">
    <text evidence="3">The sequence shown here is derived from an EMBL/GenBank/DDBJ whole genome shotgun (WGS) entry which is preliminary data.</text>
</comment>
<dbReference type="AlphaFoldDB" id="A0A8T1F8N5"/>
<organism evidence="3 4">
    <name type="scientific">Phytophthora cactorum</name>
    <dbReference type="NCBI Taxonomy" id="29920"/>
    <lineage>
        <taxon>Eukaryota</taxon>
        <taxon>Sar</taxon>
        <taxon>Stramenopiles</taxon>
        <taxon>Oomycota</taxon>
        <taxon>Peronosporomycetes</taxon>
        <taxon>Peronosporales</taxon>
        <taxon>Peronosporaceae</taxon>
        <taxon>Phytophthora</taxon>
    </lineage>
</organism>
<proteinExistence type="predicted"/>
<feature type="chain" id="PRO_5035927389" evidence="2">
    <location>
        <begin position="21"/>
        <end position="155"/>
    </location>
</feature>
<reference evidence="3" key="1">
    <citation type="submission" date="2018-10" db="EMBL/GenBank/DDBJ databases">
        <title>Effector identification in a new, highly contiguous assembly of the strawberry crown rot pathogen Phytophthora cactorum.</title>
        <authorList>
            <person name="Armitage A.D."/>
            <person name="Nellist C.F."/>
            <person name="Bates H."/>
            <person name="Vickerstaff R.J."/>
            <person name="Harrison R.J."/>
        </authorList>
    </citation>
    <scope>NUCLEOTIDE SEQUENCE</scope>
    <source>
        <strain evidence="3">P415</strain>
    </source>
</reference>
<evidence type="ECO:0000313" key="3">
    <source>
        <dbReference type="EMBL" id="KAG2963568.1"/>
    </source>
</evidence>
<name>A0A8T1F8N5_9STRA</name>
<accession>A0A8T1F8N5</accession>
<dbReference type="EMBL" id="RCML01001317">
    <property type="protein sequence ID" value="KAG2963568.1"/>
    <property type="molecule type" value="Genomic_DNA"/>
</dbReference>
<sequence>MEHHQLTLVIATAAAAAAEAAVTSQREPLENILTLHNVDFEEMLAHDEKAHLGVHVCGLGLATGAYRATYQIMEASYTTETPATASERAVGGRTRTKESKRFKKSAPAKSLTQQRDIIYVTSPYPSVVEAATMHTESLMAILGFMRPPAFRSLSL</sequence>
<evidence type="ECO:0000256" key="1">
    <source>
        <dbReference type="SAM" id="MobiDB-lite"/>
    </source>
</evidence>
<dbReference type="Proteomes" id="UP000697107">
    <property type="component" value="Unassembled WGS sequence"/>
</dbReference>